<evidence type="ECO:0000256" key="1">
    <source>
        <dbReference type="ARBA" id="ARBA00000085"/>
    </source>
</evidence>
<organism evidence="11 12">
    <name type="scientific">Paenimyroides ummariense</name>
    <dbReference type="NCBI Taxonomy" id="913024"/>
    <lineage>
        <taxon>Bacteria</taxon>
        <taxon>Pseudomonadati</taxon>
        <taxon>Bacteroidota</taxon>
        <taxon>Flavobacteriia</taxon>
        <taxon>Flavobacteriales</taxon>
        <taxon>Flavobacteriaceae</taxon>
        <taxon>Paenimyroides</taxon>
    </lineage>
</organism>
<dbReference type="InterPro" id="IPR050482">
    <property type="entry name" value="Sensor_HK_TwoCompSys"/>
</dbReference>
<dbReference type="EMBL" id="FOVI01000043">
    <property type="protein sequence ID" value="SFO36098.1"/>
    <property type="molecule type" value="Genomic_DNA"/>
</dbReference>
<evidence type="ECO:0000256" key="4">
    <source>
        <dbReference type="ARBA" id="ARBA00022679"/>
    </source>
</evidence>
<dbReference type="STRING" id="913024.SAMN05421741_1432"/>
<evidence type="ECO:0000256" key="8">
    <source>
        <dbReference type="ARBA" id="ARBA00023012"/>
    </source>
</evidence>
<evidence type="ECO:0000256" key="2">
    <source>
        <dbReference type="ARBA" id="ARBA00012438"/>
    </source>
</evidence>
<proteinExistence type="predicted"/>
<keyword evidence="12" id="KW-1185">Reference proteome</keyword>
<dbReference type="SUPFAM" id="SSF55874">
    <property type="entry name" value="ATPase domain of HSP90 chaperone/DNA topoisomerase II/histidine kinase"/>
    <property type="match status" value="1"/>
</dbReference>
<evidence type="ECO:0000313" key="11">
    <source>
        <dbReference type="EMBL" id="SFO36098.1"/>
    </source>
</evidence>
<dbReference type="SMART" id="SM00387">
    <property type="entry name" value="HATPase_c"/>
    <property type="match status" value="1"/>
</dbReference>
<keyword evidence="6 11" id="KW-0418">Kinase</keyword>
<sequence>MKLIFYLRKTLSVLAVFFVLAIGHIQLCFGQSLIQKAKKSFDSLNNEYHSRRLSDEEYLDGADKLRDHYLLTKGANFTTEQLTELLSLYKKIGWSNKKYDGVRKNYYLAFLNNAAMFEQNGAYMYYADKIAQEYKKNGEQDPFIVISAKSQIYMEQGLHNKVIALYVQQKTYVKTLPQLLRKNKIDVPTGIDALTFLSAGVVESYIKTNDTLAVYETSELIYEIGKEIRKRSQDNKQYMLYNEFFMLVTQHFVALFEKDTIKVKNILDGFTELKITYKDIETGIIDQNLLPWKIDYFLASKNIDSASVYIKKIENWHSFTKNQKAELYQYKAKLQEIKGDITESNNLLYLALLEEQKVKEKLKIEMDNLLYAFTEAENTRIDLEQSEAVKERRTRWLVVISVSAAFIIFSIYLLMLYRNKKAKAQIEDLNNAADMQIIAMEETKYQAVREEQQRLGQDLHDGLSSSIAAVRYQLETLIMDTQDTELKDKLSKLRNETITAYEAARNKSHEWFNEGDEQQQLSFEKQIRILTDKALPDNIYQKNIHIDNNSLSGVSTDTRIALLRIIQESITNIIKHAKAKNVDILLYEEEEELILNIIDDGVGFEDKIHNKKSMLGVQSIKRRVQYMNGVTEIKTSVKGTVIRIAIPAAK</sequence>
<evidence type="ECO:0000256" key="6">
    <source>
        <dbReference type="ARBA" id="ARBA00022777"/>
    </source>
</evidence>
<dbReference type="InterPro" id="IPR003594">
    <property type="entry name" value="HATPase_dom"/>
</dbReference>
<dbReference type="InterPro" id="IPR011712">
    <property type="entry name" value="Sig_transdc_His_kin_sub3_dim/P"/>
</dbReference>
<accession>A0A1I5GJD3</accession>
<protein>
    <recommendedName>
        <fullName evidence="2">histidine kinase</fullName>
        <ecNumber evidence="2">2.7.13.3</ecNumber>
    </recommendedName>
</protein>
<evidence type="ECO:0000256" key="3">
    <source>
        <dbReference type="ARBA" id="ARBA00022553"/>
    </source>
</evidence>
<keyword evidence="9" id="KW-0812">Transmembrane</keyword>
<comment type="catalytic activity">
    <reaction evidence="1">
        <text>ATP + protein L-histidine = ADP + protein N-phospho-L-histidine.</text>
        <dbReference type="EC" id="2.7.13.3"/>
    </reaction>
</comment>
<dbReference type="EC" id="2.7.13.3" evidence="2"/>
<dbReference type="Gene3D" id="1.20.5.1930">
    <property type="match status" value="1"/>
</dbReference>
<keyword evidence="9" id="KW-0472">Membrane</keyword>
<dbReference type="GO" id="GO:0046983">
    <property type="term" value="F:protein dimerization activity"/>
    <property type="evidence" value="ECO:0007669"/>
    <property type="project" value="InterPro"/>
</dbReference>
<dbReference type="AlphaFoldDB" id="A0A1I5GJD3"/>
<keyword evidence="7" id="KW-0067">ATP-binding</keyword>
<dbReference type="Proteomes" id="UP000199036">
    <property type="component" value="Unassembled WGS sequence"/>
</dbReference>
<dbReference type="PANTHER" id="PTHR24421:SF10">
    <property type="entry name" value="NITRATE_NITRITE SENSOR PROTEIN NARQ"/>
    <property type="match status" value="1"/>
</dbReference>
<dbReference type="Pfam" id="PF07730">
    <property type="entry name" value="HisKA_3"/>
    <property type="match status" value="1"/>
</dbReference>
<feature type="domain" description="Histidine kinase" evidence="10">
    <location>
        <begin position="562"/>
        <end position="650"/>
    </location>
</feature>
<feature type="transmembrane region" description="Helical" evidence="9">
    <location>
        <begin position="396"/>
        <end position="417"/>
    </location>
</feature>
<dbReference type="RefSeq" id="WP_091526434.1">
    <property type="nucleotide sequence ID" value="NZ_FOVI01000043.1"/>
</dbReference>
<gene>
    <name evidence="11" type="ORF">SAMN05421741_1432</name>
</gene>
<keyword evidence="3" id="KW-0597">Phosphoprotein</keyword>
<dbReference type="GO" id="GO:0005524">
    <property type="term" value="F:ATP binding"/>
    <property type="evidence" value="ECO:0007669"/>
    <property type="project" value="UniProtKB-KW"/>
</dbReference>
<evidence type="ECO:0000256" key="7">
    <source>
        <dbReference type="ARBA" id="ARBA00022840"/>
    </source>
</evidence>
<reference evidence="12" key="1">
    <citation type="submission" date="2016-10" db="EMBL/GenBank/DDBJ databases">
        <authorList>
            <person name="Varghese N."/>
            <person name="Submissions S."/>
        </authorList>
    </citation>
    <scope>NUCLEOTIDE SEQUENCE [LARGE SCALE GENOMIC DNA]</scope>
    <source>
        <strain evidence="12">DS-12</strain>
    </source>
</reference>
<keyword evidence="9" id="KW-1133">Transmembrane helix</keyword>
<evidence type="ECO:0000259" key="10">
    <source>
        <dbReference type="PROSITE" id="PS50109"/>
    </source>
</evidence>
<dbReference type="GO" id="GO:0016020">
    <property type="term" value="C:membrane"/>
    <property type="evidence" value="ECO:0007669"/>
    <property type="project" value="InterPro"/>
</dbReference>
<keyword evidence="4" id="KW-0808">Transferase</keyword>
<evidence type="ECO:0000256" key="5">
    <source>
        <dbReference type="ARBA" id="ARBA00022741"/>
    </source>
</evidence>
<dbReference type="OrthoDB" id="9778366at2"/>
<keyword evidence="8" id="KW-0902">Two-component regulatory system</keyword>
<dbReference type="GO" id="GO:0000155">
    <property type="term" value="F:phosphorelay sensor kinase activity"/>
    <property type="evidence" value="ECO:0007669"/>
    <property type="project" value="InterPro"/>
</dbReference>
<name>A0A1I5GJD3_9FLAO</name>
<dbReference type="Pfam" id="PF02518">
    <property type="entry name" value="HATPase_c"/>
    <property type="match status" value="1"/>
</dbReference>
<evidence type="ECO:0000313" key="12">
    <source>
        <dbReference type="Proteomes" id="UP000199036"/>
    </source>
</evidence>
<dbReference type="PANTHER" id="PTHR24421">
    <property type="entry name" value="NITRATE/NITRITE SENSOR PROTEIN NARX-RELATED"/>
    <property type="match status" value="1"/>
</dbReference>
<dbReference type="InterPro" id="IPR005467">
    <property type="entry name" value="His_kinase_dom"/>
</dbReference>
<evidence type="ECO:0000256" key="9">
    <source>
        <dbReference type="SAM" id="Phobius"/>
    </source>
</evidence>
<dbReference type="PROSITE" id="PS50109">
    <property type="entry name" value="HIS_KIN"/>
    <property type="match status" value="1"/>
</dbReference>
<dbReference type="InterPro" id="IPR036890">
    <property type="entry name" value="HATPase_C_sf"/>
</dbReference>
<keyword evidence="5" id="KW-0547">Nucleotide-binding</keyword>
<dbReference type="Gene3D" id="3.30.565.10">
    <property type="entry name" value="Histidine kinase-like ATPase, C-terminal domain"/>
    <property type="match status" value="1"/>
</dbReference>